<sequence>MHARYDRADPIRIACMVNFEAVLLHARILNDFLTVEPRYPDDAWAGDFIVNWQPPNPSPLKRIRPLLREQINKQLAHFSLKRVGHKGFPMDQIVNEVMRDMGTFANDTTNVCHAELAGVRTLLTRSPWPTV</sequence>
<dbReference type="EMBL" id="LQPQ01000209">
    <property type="protein sequence ID" value="ORW63536.1"/>
    <property type="molecule type" value="Genomic_DNA"/>
</dbReference>
<proteinExistence type="predicted"/>
<keyword evidence="2" id="KW-1185">Reference proteome</keyword>
<evidence type="ECO:0000313" key="2">
    <source>
        <dbReference type="Proteomes" id="UP000193087"/>
    </source>
</evidence>
<gene>
    <name evidence="1" type="ORF">AWC22_00470</name>
</gene>
<dbReference type="AlphaFoldDB" id="A0A1X2BIQ5"/>
<organism evidence="1 2">
    <name type="scientific">Mycobacterium riyadhense</name>
    <dbReference type="NCBI Taxonomy" id="486698"/>
    <lineage>
        <taxon>Bacteria</taxon>
        <taxon>Bacillati</taxon>
        <taxon>Actinomycetota</taxon>
        <taxon>Actinomycetes</taxon>
        <taxon>Mycobacteriales</taxon>
        <taxon>Mycobacteriaceae</taxon>
        <taxon>Mycobacterium</taxon>
    </lineage>
</organism>
<dbReference type="Proteomes" id="UP000193087">
    <property type="component" value="Unassembled WGS sequence"/>
</dbReference>
<name>A0A1X2BIQ5_9MYCO</name>
<comment type="caution">
    <text evidence="1">The sequence shown here is derived from an EMBL/GenBank/DDBJ whole genome shotgun (WGS) entry which is preliminary data.</text>
</comment>
<protein>
    <submittedName>
        <fullName evidence="1">Uncharacterized protein</fullName>
    </submittedName>
</protein>
<accession>A0A1X2BIQ5</accession>
<reference evidence="1 2" key="1">
    <citation type="submission" date="2016-01" db="EMBL/GenBank/DDBJ databases">
        <title>The new phylogeny of the genus Mycobacterium.</title>
        <authorList>
            <person name="Tarcisio F."/>
            <person name="Conor M."/>
            <person name="Antonella G."/>
            <person name="Elisabetta G."/>
            <person name="Giulia F.S."/>
            <person name="Sara T."/>
            <person name="Anna F."/>
            <person name="Clotilde B."/>
            <person name="Roberto B."/>
            <person name="Veronica D.S."/>
            <person name="Fabio R."/>
            <person name="Monica P."/>
            <person name="Olivier J."/>
            <person name="Enrico T."/>
            <person name="Nicola S."/>
        </authorList>
    </citation>
    <scope>NUCLEOTIDE SEQUENCE [LARGE SCALE GENOMIC DNA]</scope>
    <source>
        <strain evidence="1 2">DSM 45176</strain>
    </source>
</reference>
<evidence type="ECO:0000313" key="1">
    <source>
        <dbReference type="EMBL" id="ORW63536.1"/>
    </source>
</evidence>